<evidence type="ECO:0000313" key="2">
    <source>
        <dbReference type="EMBL" id="CAG9110251.1"/>
    </source>
</evidence>
<dbReference type="AlphaFoldDB" id="A0A8S4E534"/>
<dbReference type="Proteomes" id="UP000653454">
    <property type="component" value="Unassembled WGS sequence"/>
</dbReference>
<gene>
    <name evidence="2" type="ORF">PLXY2_LOCUS4522</name>
</gene>
<name>A0A8S4E534_PLUXY</name>
<accession>A0A8S4E534</accession>
<comment type="caution">
    <text evidence="2">The sequence shown here is derived from an EMBL/GenBank/DDBJ whole genome shotgun (WGS) entry which is preliminary data.</text>
</comment>
<evidence type="ECO:0000256" key="1">
    <source>
        <dbReference type="SAM" id="MobiDB-lite"/>
    </source>
</evidence>
<reference evidence="2" key="1">
    <citation type="submission" date="2020-11" db="EMBL/GenBank/DDBJ databases">
        <authorList>
            <person name="Whiteford S."/>
        </authorList>
    </citation>
    <scope>NUCLEOTIDE SEQUENCE</scope>
</reference>
<organism evidence="2 3">
    <name type="scientific">Plutella xylostella</name>
    <name type="common">Diamondback moth</name>
    <name type="synonym">Plutella maculipennis</name>
    <dbReference type="NCBI Taxonomy" id="51655"/>
    <lineage>
        <taxon>Eukaryota</taxon>
        <taxon>Metazoa</taxon>
        <taxon>Ecdysozoa</taxon>
        <taxon>Arthropoda</taxon>
        <taxon>Hexapoda</taxon>
        <taxon>Insecta</taxon>
        <taxon>Pterygota</taxon>
        <taxon>Neoptera</taxon>
        <taxon>Endopterygota</taxon>
        <taxon>Lepidoptera</taxon>
        <taxon>Glossata</taxon>
        <taxon>Ditrysia</taxon>
        <taxon>Yponomeutoidea</taxon>
        <taxon>Plutellidae</taxon>
        <taxon>Plutella</taxon>
    </lineage>
</organism>
<dbReference type="EMBL" id="CAJHNJ030000012">
    <property type="protein sequence ID" value="CAG9110251.1"/>
    <property type="molecule type" value="Genomic_DNA"/>
</dbReference>
<sequence>MRKVKCEGPVVIPYPCRAEGWIDRCDGPFSFSSRLCPPGSSPRVHAAAAARVEGSDRTAKRTLVAMATPFPANIDSRPRRAMGPAHARPPPPALSRPRPPFGKLFE</sequence>
<feature type="compositionally biased region" description="Pro residues" evidence="1">
    <location>
        <begin position="87"/>
        <end position="100"/>
    </location>
</feature>
<keyword evidence="3" id="KW-1185">Reference proteome</keyword>
<proteinExistence type="predicted"/>
<feature type="region of interest" description="Disordered" evidence="1">
    <location>
        <begin position="69"/>
        <end position="106"/>
    </location>
</feature>
<evidence type="ECO:0000313" key="3">
    <source>
        <dbReference type="Proteomes" id="UP000653454"/>
    </source>
</evidence>
<protein>
    <submittedName>
        <fullName evidence="2">(diamondback moth) hypothetical protein</fullName>
    </submittedName>
</protein>